<accession>A0A7W8FUU8</accession>
<evidence type="ECO:0000256" key="1">
    <source>
        <dbReference type="ARBA" id="ARBA00004496"/>
    </source>
</evidence>
<keyword evidence="2" id="KW-0813">Transport</keyword>
<dbReference type="RefSeq" id="WP_183328071.1">
    <property type="nucleotide sequence ID" value="NZ_JACHHK010000003.1"/>
</dbReference>
<comment type="subcellular location">
    <subcellularLocation>
        <location evidence="1">Cytoplasm</location>
    </subcellularLocation>
</comment>
<dbReference type="GO" id="GO:0008982">
    <property type="term" value="F:protein-N(PI)-phosphohistidine-sugar phosphotransferase activity"/>
    <property type="evidence" value="ECO:0007669"/>
    <property type="project" value="InterPro"/>
</dbReference>
<evidence type="ECO:0000256" key="3">
    <source>
        <dbReference type="ARBA" id="ARBA00022490"/>
    </source>
</evidence>
<keyword evidence="10" id="KW-1185">Reference proteome</keyword>
<evidence type="ECO:0000256" key="5">
    <source>
        <dbReference type="ARBA" id="ARBA00022679"/>
    </source>
</evidence>
<keyword evidence="4" id="KW-0762">Sugar transport</keyword>
<keyword evidence="6" id="KW-0598">Phosphotransferase system</keyword>
<feature type="domain" description="PTS EIIB type-4" evidence="8">
    <location>
        <begin position="1"/>
        <end position="154"/>
    </location>
</feature>
<proteinExistence type="predicted"/>
<organism evidence="9 10">
    <name type="scientific">Catenisphaera adipataccumulans</name>
    <dbReference type="NCBI Taxonomy" id="700500"/>
    <lineage>
        <taxon>Bacteria</taxon>
        <taxon>Bacillati</taxon>
        <taxon>Bacillota</taxon>
        <taxon>Erysipelotrichia</taxon>
        <taxon>Erysipelotrichales</taxon>
        <taxon>Erysipelotrichaceae</taxon>
        <taxon>Catenisphaera</taxon>
    </lineage>
</organism>
<protein>
    <submittedName>
        <fullName evidence="9">PTS system N-acetylgalactosamine-specific IIB component</fullName>
    </submittedName>
</protein>
<dbReference type="AlphaFoldDB" id="A0A7W8FUU8"/>
<dbReference type="EMBL" id="JACHHK010000003">
    <property type="protein sequence ID" value="MBB5182934.1"/>
    <property type="molecule type" value="Genomic_DNA"/>
</dbReference>
<dbReference type="Proteomes" id="UP000539953">
    <property type="component" value="Unassembled WGS sequence"/>
</dbReference>
<dbReference type="GO" id="GO:0005737">
    <property type="term" value="C:cytoplasm"/>
    <property type="evidence" value="ECO:0007669"/>
    <property type="project" value="UniProtKB-SubCell"/>
</dbReference>
<sequence>MPNVKMIRIDSRLIHGQITSLWMQALQADALIVADDEVANDAFHQSLMNLAAPKAIKPVYTTLRDAAGAVDPQKTTLILCKDAQDALTLLQNHITCDVMNIGNMHMQAGKRQVAVSVAVDDADLEAFRQMKEMGAHLKVQRTPMNEEETISELK</sequence>
<evidence type="ECO:0000256" key="7">
    <source>
        <dbReference type="ARBA" id="ARBA00022777"/>
    </source>
</evidence>
<gene>
    <name evidence="9" type="ORF">HNQ47_000954</name>
</gene>
<dbReference type="InterPro" id="IPR004720">
    <property type="entry name" value="PTS_IIB_sorbose-sp"/>
</dbReference>
<evidence type="ECO:0000313" key="10">
    <source>
        <dbReference type="Proteomes" id="UP000539953"/>
    </source>
</evidence>
<dbReference type="SUPFAM" id="SSF52728">
    <property type="entry name" value="PTS IIb component"/>
    <property type="match status" value="1"/>
</dbReference>
<dbReference type="Gene3D" id="3.40.35.10">
    <property type="entry name" value="Phosphotransferase system, sorbose subfamily IIB component"/>
    <property type="match status" value="1"/>
</dbReference>
<evidence type="ECO:0000259" key="8">
    <source>
        <dbReference type="PROSITE" id="PS51101"/>
    </source>
</evidence>
<dbReference type="PROSITE" id="PS51101">
    <property type="entry name" value="PTS_EIIB_TYPE_4"/>
    <property type="match status" value="1"/>
</dbReference>
<dbReference type="GO" id="GO:0016301">
    <property type="term" value="F:kinase activity"/>
    <property type="evidence" value="ECO:0007669"/>
    <property type="project" value="UniProtKB-KW"/>
</dbReference>
<reference evidence="9 10" key="1">
    <citation type="submission" date="2020-08" db="EMBL/GenBank/DDBJ databases">
        <title>Genomic Encyclopedia of Type Strains, Phase IV (KMG-IV): sequencing the most valuable type-strain genomes for metagenomic binning, comparative biology and taxonomic classification.</title>
        <authorList>
            <person name="Goeker M."/>
        </authorList>
    </citation>
    <scope>NUCLEOTIDE SEQUENCE [LARGE SCALE GENOMIC DNA]</scope>
    <source>
        <strain evidence="9 10">DSM 25799</strain>
    </source>
</reference>
<name>A0A7W8FUU8_9FIRM</name>
<keyword evidence="5" id="KW-0808">Transferase</keyword>
<keyword evidence="3" id="KW-0963">Cytoplasm</keyword>
<evidence type="ECO:0000256" key="2">
    <source>
        <dbReference type="ARBA" id="ARBA00022448"/>
    </source>
</evidence>
<dbReference type="GO" id="GO:0009401">
    <property type="term" value="P:phosphoenolpyruvate-dependent sugar phosphotransferase system"/>
    <property type="evidence" value="ECO:0007669"/>
    <property type="project" value="UniProtKB-KW"/>
</dbReference>
<dbReference type="Pfam" id="PF03830">
    <property type="entry name" value="PTSIIB_sorb"/>
    <property type="match status" value="1"/>
</dbReference>
<evidence type="ECO:0000256" key="6">
    <source>
        <dbReference type="ARBA" id="ARBA00022683"/>
    </source>
</evidence>
<evidence type="ECO:0000313" key="9">
    <source>
        <dbReference type="EMBL" id="MBB5182934.1"/>
    </source>
</evidence>
<evidence type="ECO:0000256" key="4">
    <source>
        <dbReference type="ARBA" id="ARBA00022597"/>
    </source>
</evidence>
<comment type="caution">
    <text evidence="9">The sequence shown here is derived from an EMBL/GenBank/DDBJ whole genome shotgun (WGS) entry which is preliminary data.</text>
</comment>
<keyword evidence="7" id="KW-0418">Kinase</keyword>
<dbReference type="InterPro" id="IPR036667">
    <property type="entry name" value="PTS_IIB_sorbose-sp_sf"/>
</dbReference>